<dbReference type="AlphaFoldDB" id="A0A9N7NS16"/>
<accession>A0A9N7NS16</accession>
<feature type="region of interest" description="Disordered" evidence="2">
    <location>
        <begin position="216"/>
        <end position="248"/>
    </location>
</feature>
<dbReference type="OrthoDB" id="773760at2759"/>
<feature type="compositionally biased region" description="Basic and acidic residues" evidence="2">
    <location>
        <begin position="221"/>
        <end position="248"/>
    </location>
</feature>
<feature type="domain" description="HMA" evidence="3">
    <location>
        <begin position="43"/>
        <end position="105"/>
    </location>
</feature>
<comment type="caution">
    <text evidence="4">The sequence shown here is derived from an EMBL/GenBank/DDBJ whole genome shotgun (WGS) entry which is preliminary data.</text>
</comment>
<dbReference type="Pfam" id="PF00403">
    <property type="entry name" value="HMA"/>
    <property type="match status" value="2"/>
</dbReference>
<dbReference type="GO" id="GO:0046872">
    <property type="term" value="F:metal ion binding"/>
    <property type="evidence" value="ECO:0007669"/>
    <property type="project" value="InterPro"/>
</dbReference>
<comment type="subcellular location">
    <subcellularLocation>
        <location evidence="1">Membrane</location>
        <topology evidence="1">Peripheral membrane protein</topology>
    </subcellularLocation>
</comment>
<feature type="region of interest" description="Disordered" evidence="2">
    <location>
        <begin position="95"/>
        <end position="150"/>
    </location>
</feature>
<organism evidence="4 5">
    <name type="scientific">Striga hermonthica</name>
    <name type="common">Purple witchweed</name>
    <name type="synonym">Buchnera hermonthica</name>
    <dbReference type="NCBI Taxonomy" id="68872"/>
    <lineage>
        <taxon>Eukaryota</taxon>
        <taxon>Viridiplantae</taxon>
        <taxon>Streptophyta</taxon>
        <taxon>Embryophyta</taxon>
        <taxon>Tracheophyta</taxon>
        <taxon>Spermatophyta</taxon>
        <taxon>Magnoliopsida</taxon>
        <taxon>eudicotyledons</taxon>
        <taxon>Gunneridae</taxon>
        <taxon>Pentapetalae</taxon>
        <taxon>asterids</taxon>
        <taxon>lamiids</taxon>
        <taxon>Lamiales</taxon>
        <taxon>Orobanchaceae</taxon>
        <taxon>Buchnereae</taxon>
        <taxon>Striga</taxon>
    </lineage>
</organism>
<feature type="compositionally biased region" description="Basic and acidic residues" evidence="2">
    <location>
        <begin position="113"/>
        <end position="150"/>
    </location>
</feature>
<reference evidence="4" key="1">
    <citation type="submission" date="2019-12" db="EMBL/GenBank/DDBJ databases">
        <authorList>
            <person name="Scholes J."/>
        </authorList>
    </citation>
    <scope>NUCLEOTIDE SEQUENCE</scope>
</reference>
<dbReference type="InterPro" id="IPR036163">
    <property type="entry name" value="HMA_dom_sf"/>
</dbReference>
<dbReference type="PANTHER" id="PTHR46413:SF34">
    <property type="entry name" value="HEAVY METAL-ASSOCIATED ISOPRENYLATED PLANT PROTEIN 3-LIKE"/>
    <property type="match status" value="1"/>
</dbReference>
<evidence type="ECO:0000313" key="5">
    <source>
        <dbReference type="Proteomes" id="UP001153555"/>
    </source>
</evidence>
<feature type="compositionally biased region" description="Basic and acidic residues" evidence="2">
    <location>
        <begin position="95"/>
        <end position="106"/>
    </location>
</feature>
<name>A0A9N7NS16_STRHE</name>
<sequence>MVRSAFPTEESDAILNIKGMDPNSMDMLLWLHSKSGDNKKKNNVTVVLKVDLHCEGCTSKVVKRIRSFDGVDTVTAGEGQKITVVGSVDPAKLREKVEQKTRKKVELISPQPKKGDGKEDENGKKDQKSESKEKKGSDDKSDQKKSKDKETAVTTAVFKLNLHCDGCIDKIYRTVSKTKGYEDMKIDGQKDLVTVTGAIDMKALAEALSEKLKKNVSIVPPKKDGEKKENGGDEKGKNGGDGGDKADGNKMQTLLGGYPYPYMPGPVVIGEQLHYNPYPAYQYHAPGIFSDENPNACTVM</sequence>
<dbReference type="InterPro" id="IPR044594">
    <property type="entry name" value="HIPP01/3/5/6"/>
</dbReference>
<evidence type="ECO:0000313" key="4">
    <source>
        <dbReference type="EMBL" id="CAA0841736.1"/>
    </source>
</evidence>
<dbReference type="InterPro" id="IPR006121">
    <property type="entry name" value="HMA_dom"/>
</dbReference>
<dbReference type="PANTHER" id="PTHR46413">
    <property type="entry name" value="HEAVY METAL-ASSOCIATED ISOPRENYLATED PLANT PROTEIN 6"/>
    <property type="match status" value="1"/>
</dbReference>
<dbReference type="GO" id="GO:0016020">
    <property type="term" value="C:membrane"/>
    <property type="evidence" value="ECO:0007669"/>
    <property type="project" value="UniProtKB-SubCell"/>
</dbReference>
<gene>
    <name evidence="4" type="ORF">SHERM_07612</name>
</gene>
<dbReference type="Gene3D" id="3.30.70.100">
    <property type="match status" value="2"/>
</dbReference>
<dbReference type="GO" id="GO:0009626">
    <property type="term" value="P:plant-type hypersensitive response"/>
    <property type="evidence" value="ECO:0007669"/>
    <property type="project" value="UniProtKB-KW"/>
</dbReference>
<keyword evidence="5" id="KW-1185">Reference proteome</keyword>
<dbReference type="Proteomes" id="UP001153555">
    <property type="component" value="Unassembled WGS sequence"/>
</dbReference>
<dbReference type="PROSITE" id="PS50846">
    <property type="entry name" value="HMA_2"/>
    <property type="match status" value="2"/>
</dbReference>
<proteinExistence type="predicted"/>
<feature type="domain" description="HMA" evidence="3">
    <location>
        <begin position="153"/>
        <end position="216"/>
    </location>
</feature>
<evidence type="ECO:0000256" key="1">
    <source>
        <dbReference type="ARBA" id="ARBA00004170"/>
    </source>
</evidence>
<protein>
    <submittedName>
        <fullName evidence="4">Heavy metal transport/detoxification superfamily protein</fullName>
    </submittedName>
</protein>
<evidence type="ECO:0000256" key="2">
    <source>
        <dbReference type="SAM" id="MobiDB-lite"/>
    </source>
</evidence>
<evidence type="ECO:0000259" key="3">
    <source>
        <dbReference type="PROSITE" id="PS50846"/>
    </source>
</evidence>
<dbReference type="EMBL" id="CACSLK010034598">
    <property type="protein sequence ID" value="CAA0841736.1"/>
    <property type="molecule type" value="Genomic_DNA"/>
</dbReference>
<dbReference type="SUPFAM" id="SSF55008">
    <property type="entry name" value="HMA, heavy metal-associated domain"/>
    <property type="match status" value="2"/>
</dbReference>
<dbReference type="CDD" id="cd00371">
    <property type="entry name" value="HMA"/>
    <property type="match status" value="2"/>
</dbReference>